<keyword evidence="8" id="KW-1185">Reference proteome</keyword>
<sequence>MIRIGLTGSIGMGKSTTSRMFAACGVAGHDADAVVHMLYSGRAAALIETEFPGTVIDGKVDRTLLSPHVLGKPDAIKRLEAIVHPLVRAEEAAFLAKASAEGRRAVLLDIPLMFETGGDGRVDVCVVVTADAVIQRARVLARSGMTTERFEAILARQMPDAEKRRRAHFLIDTGLGLKATKRSVECLLRAIAALP</sequence>
<comment type="subcellular location">
    <subcellularLocation>
        <location evidence="5">Cytoplasm</location>
    </subcellularLocation>
</comment>
<keyword evidence="3 5" id="KW-0067">ATP-binding</keyword>
<organism evidence="7 8">
    <name type="scientific">Roseibium algae</name>
    <dbReference type="NCBI Taxonomy" id="3123038"/>
    <lineage>
        <taxon>Bacteria</taxon>
        <taxon>Pseudomonadati</taxon>
        <taxon>Pseudomonadota</taxon>
        <taxon>Alphaproteobacteria</taxon>
        <taxon>Hyphomicrobiales</taxon>
        <taxon>Stappiaceae</taxon>
        <taxon>Roseibium</taxon>
    </lineage>
</organism>
<dbReference type="Gene3D" id="3.40.50.300">
    <property type="entry name" value="P-loop containing nucleotide triphosphate hydrolases"/>
    <property type="match status" value="1"/>
</dbReference>
<comment type="catalytic activity">
    <reaction evidence="5">
        <text>3'-dephospho-CoA + ATP = ADP + CoA + H(+)</text>
        <dbReference type="Rhea" id="RHEA:18245"/>
        <dbReference type="ChEBI" id="CHEBI:15378"/>
        <dbReference type="ChEBI" id="CHEBI:30616"/>
        <dbReference type="ChEBI" id="CHEBI:57287"/>
        <dbReference type="ChEBI" id="CHEBI:57328"/>
        <dbReference type="ChEBI" id="CHEBI:456216"/>
        <dbReference type="EC" id="2.7.1.24"/>
    </reaction>
</comment>
<dbReference type="InterPro" id="IPR001977">
    <property type="entry name" value="Depp_CoAkinase"/>
</dbReference>
<evidence type="ECO:0000256" key="6">
    <source>
        <dbReference type="NCBIfam" id="TIGR00152"/>
    </source>
</evidence>
<evidence type="ECO:0000313" key="8">
    <source>
        <dbReference type="Proteomes" id="UP001385499"/>
    </source>
</evidence>
<proteinExistence type="inferred from homology"/>
<dbReference type="EMBL" id="JBAKIA010000007">
    <property type="protein sequence ID" value="MEJ8474950.1"/>
    <property type="molecule type" value="Genomic_DNA"/>
</dbReference>
<evidence type="ECO:0000313" key="7">
    <source>
        <dbReference type="EMBL" id="MEJ8474950.1"/>
    </source>
</evidence>
<keyword evidence="2 5" id="KW-0547">Nucleotide-binding</keyword>
<dbReference type="HAMAP" id="MF_00376">
    <property type="entry name" value="Dephospho_CoA_kinase"/>
    <property type="match status" value="1"/>
</dbReference>
<dbReference type="CDD" id="cd02022">
    <property type="entry name" value="DPCK"/>
    <property type="match status" value="1"/>
</dbReference>
<accession>A0ABU8TLB1</accession>
<dbReference type="PANTHER" id="PTHR10695:SF46">
    <property type="entry name" value="BIFUNCTIONAL COENZYME A SYNTHASE-RELATED"/>
    <property type="match status" value="1"/>
</dbReference>
<comment type="pathway">
    <text evidence="5">Cofactor biosynthesis; coenzyme A biosynthesis; CoA from (R)-pantothenate: step 5/5.</text>
</comment>
<keyword evidence="5" id="KW-0963">Cytoplasm</keyword>
<gene>
    <name evidence="5 7" type="primary">coaE</name>
    <name evidence="7" type="ORF">V6575_12705</name>
</gene>
<comment type="similarity">
    <text evidence="1 5">Belongs to the CoaE family.</text>
</comment>
<comment type="caution">
    <text evidence="7">The sequence shown here is derived from an EMBL/GenBank/DDBJ whole genome shotgun (WGS) entry which is preliminary data.</text>
</comment>
<protein>
    <recommendedName>
        <fullName evidence="5 6">Dephospho-CoA kinase</fullName>
        <ecNumber evidence="5 6">2.7.1.24</ecNumber>
    </recommendedName>
    <alternativeName>
        <fullName evidence="5">Dephosphocoenzyme A kinase</fullName>
    </alternativeName>
</protein>
<evidence type="ECO:0000256" key="1">
    <source>
        <dbReference type="ARBA" id="ARBA00009018"/>
    </source>
</evidence>
<dbReference type="EC" id="2.7.1.24" evidence="5 6"/>
<dbReference type="Proteomes" id="UP001385499">
    <property type="component" value="Unassembled WGS sequence"/>
</dbReference>
<evidence type="ECO:0000256" key="4">
    <source>
        <dbReference type="ARBA" id="ARBA00022993"/>
    </source>
</evidence>
<evidence type="ECO:0000256" key="3">
    <source>
        <dbReference type="ARBA" id="ARBA00022840"/>
    </source>
</evidence>
<evidence type="ECO:0000256" key="5">
    <source>
        <dbReference type="HAMAP-Rule" id="MF_00376"/>
    </source>
</evidence>
<feature type="binding site" evidence="5">
    <location>
        <begin position="11"/>
        <end position="16"/>
    </location>
    <ligand>
        <name>ATP</name>
        <dbReference type="ChEBI" id="CHEBI:30616"/>
    </ligand>
</feature>
<keyword evidence="5 7" id="KW-0418">Kinase</keyword>
<dbReference type="PROSITE" id="PS51219">
    <property type="entry name" value="DPCK"/>
    <property type="match status" value="1"/>
</dbReference>
<reference evidence="7 8" key="1">
    <citation type="submission" date="2024-02" db="EMBL/GenBank/DDBJ databases">
        <title>Roseibium algae sp. nov., isolated from marine alga (Grateloupia sp.), showing potential in myo-inositol conversion.</title>
        <authorList>
            <person name="Wang Y."/>
        </authorList>
    </citation>
    <scope>NUCLEOTIDE SEQUENCE [LARGE SCALE GENOMIC DNA]</scope>
    <source>
        <strain evidence="7 8">H3510</strain>
    </source>
</reference>
<keyword evidence="5 7" id="KW-0808">Transferase</keyword>
<dbReference type="PANTHER" id="PTHR10695">
    <property type="entry name" value="DEPHOSPHO-COA KINASE-RELATED"/>
    <property type="match status" value="1"/>
</dbReference>
<dbReference type="GO" id="GO:0004140">
    <property type="term" value="F:dephospho-CoA kinase activity"/>
    <property type="evidence" value="ECO:0007669"/>
    <property type="project" value="UniProtKB-EC"/>
</dbReference>
<dbReference type="SUPFAM" id="SSF52540">
    <property type="entry name" value="P-loop containing nucleoside triphosphate hydrolases"/>
    <property type="match status" value="1"/>
</dbReference>
<name>A0ABU8TLB1_9HYPH</name>
<dbReference type="Pfam" id="PF01121">
    <property type="entry name" value="CoaE"/>
    <property type="match status" value="1"/>
</dbReference>
<dbReference type="RefSeq" id="WP_340274769.1">
    <property type="nucleotide sequence ID" value="NZ_JBAKIA010000007.1"/>
</dbReference>
<keyword evidence="4 5" id="KW-0173">Coenzyme A biosynthesis</keyword>
<dbReference type="NCBIfam" id="TIGR00152">
    <property type="entry name" value="dephospho-CoA kinase"/>
    <property type="match status" value="1"/>
</dbReference>
<comment type="function">
    <text evidence="5">Catalyzes the phosphorylation of the 3'-hydroxyl group of dephosphocoenzyme A to form coenzyme A.</text>
</comment>
<dbReference type="InterPro" id="IPR027417">
    <property type="entry name" value="P-loop_NTPase"/>
</dbReference>
<evidence type="ECO:0000256" key="2">
    <source>
        <dbReference type="ARBA" id="ARBA00022741"/>
    </source>
</evidence>